<proteinExistence type="inferred from homology"/>
<evidence type="ECO:0000313" key="16">
    <source>
        <dbReference type="Proteomes" id="UP001431783"/>
    </source>
</evidence>
<evidence type="ECO:0000256" key="12">
    <source>
        <dbReference type="ARBA" id="ARBA00023136"/>
    </source>
</evidence>
<reference evidence="15 16" key="1">
    <citation type="submission" date="2023-03" db="EMBL/GenBank/DDBJ databases">
        <title>Genome insight into feeding habits of ladybird beetles.</title>
        <authorList>
            <person name="Li H.-S."/>
            <person name="Huang Y.-H."/>
            <person name="Pang H."/>
        </authorList>
    </citation>
    <scope>NUCLEOTIDE SEQUENCE [LARGE SCALE GENOMIC DNA]</scope>
    <source>
        <strain evidence="15">SYSU_2023b</strain>
        <tissue evidence="15">Whole body</tissue>
    </source>
</reference>
<keyword evidence="8" id="KW-0999">Mitochondrion inner membrane</keyword>
<keyword evidence="16" id="KW-1185">Reference proteome</keyword>
<keyword evidence="6" id="KW-0813">Transport</keyword>
<comment type="similarity">
    <text evidence="3">Belongs to the complex I NDUFA7 subunit family.</text>
</comment>
<evidence type="ECO:0000256" key="5">
    <source>
        <dbReference type="ARBA" id="ARBA00016383"/>
    </source>
</evidence>
<comment type="subcellular location">
    <subcellularLocation>
        <location evidence="2">Mitochondrion inner membrane</location>
        <topology evidence="2">Peripheral membrane protein</topology>
        <orientation evidence="2">Matrix side</orientation>
    </subcellularLocation>
</comment>
<organism evidence="15 16">
    <name type="scientific">Henosepilachna vigintioctopunctata</name>
    <dbReference type="NCBI Taxonomy" id="420089"/>
    <lineage>
        <taxon>Eukaryota</taxon>
        <taxon>Metazoa</taxon>
        <taxon>Ecdysozoa</taxon>
        <taxon>Arthropoda</taxon>
        <taxon>Hexapoda</taxon>
        <taxon>Insecta</taxon>
        <taxon>Pterygota</taxon>
        <taxon>Neoptera</taxon>
        <taxon>Endopterygota</taxon>
        <taxon>Coleoptera</taxon>
        <taxon>Polyphaga</taxon>
        <taxon>Cucujiformia</taxon>
        <taxon>Coccinelloidea</taxon>
        <taxon>Coccinellidae</taxon>
        <taxon>Epilachninae</taxon>
        <taxon>Epilachnini</taxon>
        <taxon>Henosepilachna</taxon>
    </lineage>
</organism>
<evidence type="ECO:0000256" key="11">
    <source>
        <dbReference type="ARBA" id="ARBA00023128"/>
    </source>
</evidence>
<keyword evidence="12" id="KW-0472">Membrane</keyword>
<accession>A0AAW1U628</accession>
<comment type="caution">
    <text evidence="15">The sequence shown here is derived from an EMBL/GenBank/DDBJ whole genome shotgun (WGS) entry which is preliminary data.</text>
</comment>
<evidence type="ECO:0000256" key="1">
    <source>
        <dbReference type="ARBA" id="ARBA00003195"/>
    </source>
</evidence>
<comment type="subunit">
    <text evidence="4">Complex I is composed of 45 different subunits.</text>
</comment>
<sequence>MSKARIQIRNVSPFLQRIRDLLLGRNHTLALRFDPDVATRNPPLPDLPDGPSHRLNANYYYTRDARSEVTHPYVVAYATGPKLLQGNPSGDISTKNVQPGKIWQWDQKF</sequence>
<dbReference type="InterPro" id="IPR009947">
    <property type="entry name" value="NDUA7"/>
</dbReference>
<evidence type="ECO:0000256" key="13">
    <source>
        <dbReference type="ARBA" id="ARBA00030360"/>
    </source>
</evidence>
<evidence type="ECO:0000256" key="14">
    <source>
        <dbReference type="ARBA" id="ARBA00033401"/>
    </source>
</evidence>
<evidence type="ECO:0000256" key="10">
    <source>
        <dbReference type="ARBA" id="ARBA00022990"/>
    </source>
</evidence>
<gene>
    <name evidence="15" type="ORF">WA026_022089</name>
</gene>
<evidence type="ECO:0000256" key="2">
    <source>
        <dbReference type="ARBA" id="ARBA00004443"/>
    </source>
</evidence>
<evidence type="ECO:0000256" key="8">
    <source>
        <dbReference type="ARBA" id="ARBA00022792"/>
    </source>
</evidence>
<keyword evidence="11" id="KW-0496">Mitochondrion</keyword>
<evidence type="ECO:0000256" key="9">
    <source>
        <dbReference type="ARBA" id="ARBA00022982"/>
    </source>
</evidence>
<evidence type="ECO:0000313" key="15">
    <source>
        <dbReference type="EMBL" id="KAK9878449.1"/>
    </source>
</evidence>
<protein>
    <recommendedName>
        <fullName evidence="5">NADH dehydrogenase [ubiquinone] 1 alpha subcomplex subunit 7</fullName>
    </recommendedName>
    <alternativeName>
        <fullName evidence="14">Complex I-B14.5a</fullName>
    </alternativeName>
    <alternativeName>
        <fullName evidence="13">NADH-ubiquinone oxidoreductase subunit B14.5a</fullName>
    </alternativeName>
</protein>
<evidence type="ECO:0000256" key="6">
    <source>
        <dbReference type="ARBA" id="ARBA00022448"/>
    </source>
</evidence>
<dbReference type="Pfam" id="PF07347">
    <property type="entry name" value="CI-B14_5a"/>
    <property type="match status" value="1"/>
</dbReference>
<dbReference type="GO" id="GO:0005743">
    <property type="term" value="C:mitochondrial inner membrane"/>
    <property type="evidence" value="ECO:0007669"/>
    <property type="project" value="UniProtKB-SubCell"/>
</dbReference>
<evidence type="ECO:0000256" key="7">
    <source>
        <dbReference type="ARBA" id="ARBA00022660"/>
    </source>
</evidence>
<dbReference type="EMBL" id="JARQZJ010000048">
    <property type="protein sequence ID" value="KAK9878449.1"/>
    <property type="molecule type" value="Genomic_DNA"/>
</dbReference>
<dbReference type="PANTHER" id="PTHR12485:SF1">
    <property type="entry name" value="NADH DEHYDROGENASE [UBIQUINONE] 1 ALPHA SUBCOMPLEX SUBUNIT 7"/>
    <property type="match status" value="1"/>
</dbReference>
<dbReference type="Proteomes" id="UP001431783">
    <property type="component" value="Unassembled WGS sequence"/>
</dbReference>
<evidence type="ECO:0000256" key="4">
    <source>
        <dbReference type="ARBA" id="ARBA00011533"/>
    </source>
</evidence>
<keyword evidence="7" id="KW-0679">Respiratory chain</keyword>
<keyword evidence="10" id="KW-0007">Acetylation</keyword>
<keyword evidence="9" id="KW-0249">Electron transport</keyword>
<dbReference type="GO" id="GO:0006120">
    <property type="term" value="P:mitochondrial electron transport, NADH to ubiquinone"/>
    <property type="evidence" value="ECO:0007669"/>
    <property type="project" value="TreeGrafter"/>
</dbReference>
<evidence type="ECO:0000256" key="3">
    <source>
        <dbReference type="ARBA" id="ARBA00005482"/>
    </source>
</evidence>
<dbReference type="AlphaFoldDB" id="A0AAW1U628"/>
<comment type="function">
    <text evidence="1">Accessory subunit of the mitochondrial membrane respiratory chain NADH dehydrogenase (Complex I), that is believed not to be involved in catalysis. Complex I functions in the transfer of electrons from NADH to the respiratory chain. The immediate electron acceptor for the enzyme is believed to be ubiquinone.</text>
</comment>
<dbReference type="PANTHER" id="PTHR12485">
    <property type="entry name" value="NADH-UBIQUINONE OXIDOREDUCTASE SUBUNIT B"/>
    <property type="match status" value="1"/>
</dbReference>
<name>A0AAW1U628_9CUCU</name>